<feature type="region of interest" description="Disordered" evidence="2">
    <location>
        <begin position="482"/>
        <end position="502"/>
    </location>
</feature>
<feature type="region of interest" description="Disordered" evidence="2">
    <location>
        <begin position="567"/>
        <end position="598"/>
    </location>
</feature>
<reference evidence="3" key="1">
    <citation type="submission" date="2023-08" db="EMBL/GenBank/DDBJ databases">
        <authorList>
            <person name="Chen Y."/>
            <person name="Shah S."/>
            <person name="Dougan E. K."/>
            <person name="Thang M."/>
            <person name="Chan C."/>
        </authorList>
    </citation>
    <scope>NUCLEOTIDE SEQUENCE</scope>
</reference>
<dbReference type="AlphaFoldDB" id="A0AA36IGH6"/>
<keyword evidence="1" id="KW-0175">Coiled coil</keyword>
<sequence>MVVVRENCQGLAEAKRALRGLKPGAGGPDWKADAFAYYRKKLKDEGRWLALPQLREAVQKSSEEALKEGCYCLPTDKRAQVRLPQKPNVCWVSMESCVEPEPCQGQAPPPLVISHKTPLEAAGALAKTFKGHPVIVTMEATDFIRSEGELNGRLQEAEARSRAQHEMFSCTNFVFSSRAAALLCAKARQSPQERLNSSHDPAIIVADGVVLFRGPGDDGYPFLTQEEQVSLQVLVAGRALKRPWLQKGEHFLNQDDFLAFSHRLNLMTFQALEDAPGDRKPVLVLAAAGLADAEHRQPRAGIAQALKTWRSMWSGYFEAVVVACGDASTATIIDRAVNTDIYMKVLQNLPVLPSGREWHWNVECMQLSYNAVFSNIGRRMQAMREVVPGSALKSSDSGRPEKKLGRRASGAGLMFLTEAMSENQRPAGAVLSNSASRASLVADDKSDMESTGGARNFGRSLTTRTDVMDRSLSSANISVTMGSMQTTGGHSRGGRRASLAVGKDGLPEDSRALMERHAKLRLEATDHEQELKDQEDKKNQQKVAEILAKAWGVGGKRLSGMMTKIQTGKEEDTGKKGKLGRLNDKAAKEQKEESKQRLETMTLDKKRQIDSAAAILGCPGDRGASVRM</sequence>
<evidence type="ECO:0000313" key="4">
    <source>
        <dbReference type="Proteomes" id="UP001178507"/>
    </source>
</evidence>
<protein>
    <submittedName>
        <fullName evidence="3">Uncharacterized protein</fullName>
    </submittedName>
</protein>
<evidence type="ECO:0000256" key="2">
    <source>
        <dbReference type="SAM" id="MobiDB-lite"/>
    </source>
</evidence>
<proteinExistence type="predicted"/>
<name>A0AA36IGH6_9DINO</name>
<dbReference type="EMBL" id="CAUJNA010001502">
    <property type="protein sequence ID" value="CAJ1387343.1"/>
    <property type="molecule type" value="Genomic_DNA"/>
</dbReference>
<evidence type="ECO:0000313" key="3">
    <source>
        <dbReference type="EMBL" id="CAJ1387343.1"/>
    </source>
</evidence>
<accession>A0AA36IGH6</accession>
<comment type="caution">
    <text evidence="3">The sequence shown here is derived from an EMBL/GenBank/DDBJ whole genome shotgun (WGS) entry which is preliminary data.</text>
</comment>
<dbReference type="Proteomes" id="UP001178507">
    <property type="component" value="Unassembled WGS sequence"/>
</dbReference>
<evidence type="ECO:0000256" key="1">
    <source>
        <dbReference type="SAM" id="Coils"/>
    </source>
</evidence>
<feature type="region of interest" description="Disordered" evidence="2">
    <location>
        <begin position="439"/>
        <end position="462"/>
    </location>
</feature>
<feature type="coiled-coil region" evidence="1">
    <location>
        <begin position="510"/>
        <end position="544"/>
    </location>
</feature>
<keyword evidence="4" id="KW-1185">Reference proteome</keyword>
<gene>
    <name evidence="3" type="ORF">EVOR1521_LOCUS13444</name>
</gene>
<organism evidence="3 4">
    <name type="scientific">Effrenium voratum</name>
    <dbReference type="NCBI Taxonomy" id="2562239"/>
    <lineage>
        <taxon>Eukaryota</taxon>
        <taxon>Sar</taxon>
        <taxon>Alveolata</taxon>
        <taxon>Dinophyceae</taxon>
        <taxon>Suessiales</taxon>
        <taxon>Symbiodiniaceae</taxon>
        <taxon>Effrenium</taxon>
    </lineage>
</organism>